<gene>
    <name evidence="3" type="ORF">IAA61_03285</name>
</gene>
<dbReference type="EMBL" id="DVNB01000032">
    <property type="protein sequence ID" value="HIU56821.1"/>
    <property type="molecule type" value="Genomic_DNA"/>
</dbReference>
<evidence type="ECO:0000256" key="1">
    <source>
        <dbReference type="SAM" id="Phobius"/>
    </source>
</evidence>
<dbReference type="InterPro" id="IPR025588">
    <property type="entry name" value="YcxB-like_C"/>
</dbReference>
<feature type="domain" description="YcxB-like C-terminal" evidence="2">
    <location>
        <begin position="96"/>
        <end position="156"/>
    </location>
</feature>
<evidence type="ECO:0000313" key="3">
    <source>
        <dbReference type="EMBL" id="HIU56821.1"/>
    </source>
</evidence>
<protein>
    <submittedName>
        <fullName evidence="3">YcxB family protein</fullName>
    </submittedName>
</protein>
<proteinExistence type="predicted"/>
<dbReference type="Proteomes" id="UP000824109">
    <property type="component" value="Unassembled WGS sequence"/>
</dbReference>
<keyword evidence="1" id="KW-0812">Transmembrane</keyword>
<reference evidence="3" key="2">
    <citation type="journal article" date="2021" name="PeerJ">
        <title>Extensive microbial diversity within the chicken gut microbiome revealed by metagenomics and culture.</title>
        <authorList>
            <person name="Gilroy R."/>
            <person name="Ravi A."/>
            <person name="Getino M."/>
            <person name="Pursley I."/>
            <person name="Horton D.L."/>
            <person name="Alikhan N.F."/>
            <person name="Baker D."/>
            <person name="Gharbi K."/>
            <person name="Hall N."/>
            <person name="Watson M."/>
            <person name="Adriaenssens E.M."/>
            <person name="Foster-Nyarko E."/>
            <person name="Jarju S."/>
            <person name="Secka A."/>
            <person name="Antonio M."/>
            <person name="Oren A."/>
            <person name="Chaudhuri R.R."/>
            <person name="La Ragione R."/>
            <person name="Hildebrand F."/>
            <person name="Pallen M.J."/>
        </authorList>
    </citation>
    <scope>NUCLEOTIDE SEQUENCE</scope>
    <source>
        <strain evidence="3">USAMLcec3-3695</strain>
    </source>
</reference>
<sequence>MRDVIIKAKTTTSPKLYRDFFKMYYKEKTKTLTFVTTVIGACLTATGIWSYINRASIITCAILIAGGVMLMIYPRFAYKRPYNSVKNNVITTSFEFYGDRMIEINDASREEYLYSELLKICETEDYFYIYHTPENASVVDKQGIKKGTPEELKALLNGKVEYTVKRTAKK</sequence>
<keyword evidence="1" id="KW-1133">Transmembrane helix</keyword>
<feature type="transmembrane region" description="Helical" evidence="1">
    <location>
        <begin position="31"/>
        <end position="49"/>
    </location>
</feature>
<reference evidence="3" key="1">
    <citation type="submission" date="2020-10" db="EMBL/GenBank/DDBJ databases">
        <authorList>
            <person name="Gilroy R."/>
        </authorList>
    </citation>
    <scope>NUCLEOTIDE SEQUENCE</scope>
    <source>
        <strain evidence="3">USAMLcec3-3695</strain>
    </source>
</reference>
<dbReference type="Pfam" id="PF14317">
    <property type="entry name" value="YcxB"/>
    <property type="match status" value="1"/>
</dbReference>
<keyword evidence="1" id="KW-0472">Membrane</keyword>
<organism evidence="3 4">
    <name type="scientific">Candidatus Ornithomonoglobus merdipullorum</name>
    <dbReference type="NCBI Taxonomy" id="2840895"/>
    <lineage>
        <taxon>Bacteria</taxon>
        <taxon>Bacillati</taxon>
        <taxon>Bacillota</taxon>
        <taxon>Clostridia</taxon>
        <taxon>Candidatus Ornithomonoglobus</taxon>
    </lineage>
</organism>
<accession>A0A9D1MAR4</accession>
<name>A0A9D1MAR4_9FIRM</name>
<evidence type="ECO:0000313" key="4">
    <source>
        <dbReference type="Proteomes" id="UP000824109"/>
    </source>
</evidence>
<comment type="caution">
    <text evidence="3">The sequence shown here is derived from an EMBL/GenBank/DDBJ whole genome shotgun (WGS) entry which is preliminary data.</text>
</comment>
<dbReference type="AlphaFoldDB" id="A0A9D1MAR4"/>
<evidence type="ECO:0000259" key="2">
    <source>
        <dbReference type="Pfam" id="PF14317"/>
    </source>
</evidence>
<feature type="transmembrane region" description="Helical" evidence="1">
    <location>
        <begin position="55"/>
        <end position="73"/>
    </location>
</feature>